<protein>
    <submittedName>
        <fullName evidence="1">Uncharacterized protein</fullName>
    </submittedName>
</protein>
<name>A0A645CZD4_9ZZZZ</name>
<comment type="caution">
    <text evidence="1">The sequence shown here is derived from an EMBL/GenBank/DDBJ whole genome shotgun (WGS) entry which is preliminary data.</text>
</comment>
<sequence length="92" mass="11160">MTQQFFETIIIFNQWIDPERICEWFDDQCIGRLTFLKRFRSRAFCGQRCSEGCCQDRIVHLHQRRQGIILHNPVDSVDRFFELIHAIWSRVT</sequence>
<evidence type="ECO:0000313" key="1">
    <source>
        <dbReference type="EMBL" id="MPM82287.1"/>
    </source>
</evidence>
<gene>
    <name evidence="1" type="ORF">SDC9_129348</name>
</gene>
<proteinExistence type="predicted"/>
<dbReference type="AlphaFoldDB" id="A0A645CZD4"/>
<organism evidence="1">
    <name type="scientific">bioreactor metagenome</name>
    <dbReference type="NCBI Taxonomy" id="1076179"/>
    <lineage>
        <taxon>unclassified sequences</taxon>
        <taxon>metagenomes</taxon>
        <taxon>ecological metagenomes</taxon>
    </lineage>
</organism>
<reference evidence="1" key="1">
    <citation type="submission" date="2019-08" db="EMBL/GenBank/DDBJ databases">
        <authorList>
            <person name="Kucharzyk K."/>
            <person name="Murdoch R.W."/>
            <person name="Higgins S."/>
            <person name="Loffler F."/>
        </authorList>
    </citation>
    <scope>NUCLEOTIDE SEQUENCE</scope>
</reference>
<accession>A0A645CZD4</accession>
<dbReference type="EMBL" id="VSSQ01031410">
    <property type="protein sequence ID" value="MPM82287.1"/>
    <property type="molecule type" value="Genomic_DNA"/>
</dbReference>